<dbReference type="PANTHER" id="PTHR30600">
    <property type="entry name" value="CYTOCHROME C PEROXIDASE-RELATED"/>
    <property type="match status" value="1"/>
</dbReference>
<dbReference type="Gene3D" id="1.10.760.10">
    <property type="entry name" value="Cytochrome c-like domain"/>
    <property type="match status" value="2"/>
</dbReference>
<dbReference type="InterPro" id="IPR004852">
    <property type="entry name" value="Di-haem_cyt_c_peroxidsae"/>
</dbReference>
<dbReference type="Proteomes" id="UP000622707">
    <property type="component" value="Unassembled WGS sequence"/>
</dbReference>
<feature type="domain" description="Di-haem cytochrome c peroxidase" evidence="4">
    <location>
        <begin position="311"/>
        <end position="494"/>
    </location>
</feature>
<sequence>MNNLLLAGRGAGPLAPAHPGSRVRPWQRALALLLAATLACGPAVARGPGRPGIADLVEVPDVLPPGATAPNLAPALDPRQALPGNPTVPGLTVDAVGNQPVTVSVDAVLGGPTKMVLGQPVTSESGDLMVPLHGVAPVAMVNGQPATPGVNAQIGSVELVPPLVSLKAVPVPPTPGIEVFVRNKAAAIALGKAFFWDAKVGSDGDACASCHFAAGADSRLRNQVNPGQRGGDNVFARTATGAGGPNAWLTPPDFPTFRLQNPLDRNSRVLFETNDVVASQGTFSGTFLSSAAGDEKCADRPVDEFSVHGANTRRVEPRNTPTVINAAYNHRNFWDGRANNVFNGVNPFGDRDANARLLQLQANGTAVPVRVHLENASLASQATGPALSDFEMSCGSKTFQQLGRKLIPLRALSTQKVHAEDSVLGAMRHPSGLGLDRTYQAMIQAAFQPAWWSARGTFGGYTQMESNFSLFWGLAVMLYEATLVSDEAPIDRFVGWPGSPPDPHALTAQETRGLAIFRGSKAMCSECHRGAEFTSAASRLQPTAGESNVLEQMFVGGSIGLYDSGFYNIGVRPAAEDVGVGGSDPFGNPLSFSREWLAHLGGKAPADAFAVNPCLFAIKSDYRECWTPPTPGMSRVGVDGAFKTPSLRNVALTQPYFHNGSRFTLEQVVEFYNRGGDRRGPDGNDTSGLPASAAPDGGRSNAHPAIHPLGLTAAEKADLVAFLRNALTDRRVACQKAPFDHPGLRVTNGQLGDDTLLFTAKGSSKGIDVLVELPAVGAKGLVAGACMVSDVGTSFEAHAPRVVQIPQGLVQLPPGEVVLQAGVVFMPPGQAKQKGIHVPNGVGANVPTNQITLDPTP</sequence>
<feature type="region of interest" description="Disordered" evidence="3">
    <location>
        <begin position="674"/>
        <end position="703"/>
    </location>
</feature>
<dbReference type="InterPro" id="IPR036909">
    <property type="entry name" value="Cyt_c-like_dom_sf"/>
</dbReference>
<dbReference type="Pfam" id="PF03150">
    <property type="entry name" value="CCP_MauG"/>
    <property type="match status" value="1"/>
</dbReference>
<protein>
    <recommendedName>
        <fullName evidence="4">Di-haem cytochrome c peroxidase domain-containing protein</fullName>
    </recommendedName>
</protein>
<comment type="caution">
    <text evidence="5">The sequence shown here is derived from an EMBL/GenBank/DDBJ whole genome shotgun (WGS) entry which is preliminary data.</text>
</comment>
<reference evidence="5 6" key="1">
    <citation type="journal article" date="2017" name="Int. J. Syst. Evol. Microbiol.">
        <title>Ramlibacter alkalitolerans sp. nov., alkali-tolerant bacterium isolated from soil of ginseng.</title>
        <authorList>
            <person name="Lee D.H."/>
            <person name="Cha C.J."/>
        </authorList>
    </citation>
    <scope>NUCLEOTIDE SEQUENCE [LARGE SCALE GENOMIC DNA]</scope>
    <source>
        <strain evidence="5 6">KACC 19305</strain>
    </source>
</reference>
<dbReference type="EMBL" id="JAEQND010000004">
    <property type="protein sequence ID" value="MBL0425325.1"/>
    <property type="molecule type" value="Genomic_DNA"/>
</dbReference>
<proteinExistence type="predicted"/>
<dbReference type="SUPFAM" id="SSF46626">
    <property type="entry name" value="Cytochrome c"/>
    <property type="match status" value="2"/>
</dbReference>
<keyword evidence="6" id="KW-1185">Reference proteome</keyword>
<keyword evidence="2" id="KW-0560">Oxidoreductase</keyword>
<evidence type="ECO:0000313" key="5">
    <source>
        <dbReference type="EMBL" id="MBL0425325.1"/>
    </source>
</evidence>
<organism evidence="5 6">
    <name type="scientific">Ramlibacter alkalitolerans</name>
    <dbReference type="NCBI Taxonomy" id="2039631"/>
    <lineage>
        <taxon>Bacteria</taxon>
        <taxon>Pseudomonadati</taxon>
        <taxon>Pseudomonadota</taxon>
        <taxon>Betaproteobacteria</taxon>
        <taxon>Burkholderiales</taxon>
        <taxon>Comamonadaceae</taxon>
        <taxon>Ramlibacter</taxon>
    </lineage>
</organism>
<evidence type="ECO:0000256" key="2">
    <source>
        <dbReference type="ARBA" id="ARBA00023002"/>
    </source>
</evidence>
<evidence type="ECO:0000259" key="4">
    <source>
        <dbReference type="Pfam" id="PF03150"/>
    </source>
</evidence>
<accession>A0ABS1JP79</accession>
<name>A0ABS1JP79_9BURK</name>
<dbReference type="InterPro" id="IPR051395">
    <property type="entry name" value="Cytochrome_c_Peroxidase/MauG"/>
</dbReference>
<evidence type="ECO:0000256" key="1">
    <source>
        <dbReference type="ARBA" id="ARBA00004196"/>
    </source>
</evidence>
<gene>
    <name evidence="5" type="ORF">JI746_09400</name>
</gene>
<comment type="subcellular location">
    <subcellularLocation>
        <location evidence="1">Cell envelope</location>
    </subcellularLocation>
</comment>
<evidence type="ECO:0000256" key="3">
    <source>
        <dbReference type="SAM" id="MobiDB-lite"/>
    </source>
</evidence>
<evidence type="ECO:0000313" key="6">
    <source>
        <dbReference type="Proteomes" id="UP000622707"/>
    </source>
</evidence>
<dbReference type="RefSeq" id="WP_201688797.1">
    <property type="nucleotide sequence ID" value="NZ_JAEQND010000004.1"/>
</dbReference>